<dbReference type="EMBL" id="MU842820">
    <property type="protein sequence ID" value="KAK2033660.1"/>
    <property type="molecule type" value="Genomic_DNA"/>
</dbReference>
<dbReference type="InterPro" id="IPR011048">
    <property type="entry name" value="Haem_d1_sf"/>
</dbReference>
<reference evidence="1" key="1">
    <citation type="submission" date="2021-06" db="EMBL/GenBank/DDBJ databases">
        <title>Comparative genomics, transcriptomics and evolutionary studies reveal genomic signatures of adaptation to plant cell wall in hemibiotrophic fungi.</title>
        <authorList>
            <consortium name="DOE Joint Genome Institute"/>
            <person name="Baroncelli R."/>
            <person name="Diaz J.F."/>
            <person name="Benocci T."/>
            <person name="Peng M."/>
            <person name="Battaglia E."/>
            <person name="Haridas S."/>
            <person name="Andreopoulos W."/>
            <person name="Labutti K."/>
            <person name="Pangilinan J."/>
            <person name="Floch G.L."/>
            <person name="Makela M.R."/>
            <person name="Henrissat B."/>
            <person name="Grigoriev I.V."/>
            <person name="Crouch J.A."/>
            <person name="De Vries R.P."/>
            <person name="Sukno S.A."/>
            <person name="Thon M.R."/>
        </authorList>
    </citation>
    <scope>NUCLEOTIDE SEQUENCE</scope>
    <source>
        <strain evidence="1">MAFF235873</strain>
    </source>
</reference>
<protein>
    <submittedName>
        <fullName evidence="1">Uncharacterized protein</fullName>
    </submittedName>
</protein>
<organism evidence="1 2">
    <name type="scientific">Colletotrichum zoysiae</name>
    <dbReference type="NCBI Taxonomy" id="1216348"/>
    <lineage>
        <taxon>Eukaryota</taxon>
        <taxon>Fungi</taxon>
        <taxon>Dikarya</taxon>
        <taxon>Ascomycota</taxon>
        <taxon>Pezizomycotina</taxon>
        <taxon>Sordariomycetes</taxon>
        <taxon>Hypocreomycetidae</taxon>
        <taxon>Glomerellales</taxon>
        <taxon>Glomerellaceae</taxon>
        <taxon>Colletotrichum</taxon>
        <taxon>Colletotrichum graminicola species complex</taxon>
    </lineage>
</organism>
<sequence>MRFSRIFRHRFHWTSGTRIDGVAADDRRSRSLSKRTTAPWDCPLPAGAWERMKRGYRPESMDDRWVVSFTGEDKVVFARSWTGAPIVEIQVAAGDHPRIVAVAWEGDGSVWVGGSEQSAKELVVQLYGWMV</sequence>
<name>A0AAD9M8J8_9PEZI</name>
<evidence type="ECO:0000313" key="2">
    <source>
        <dbReference type="Proteomes" id="UP001232148"/>
    </source>
</evidence>
<proteinExistence type="predicted"/>
<comment type="caution">
    <text evidence="1">The sequence shown here is derived from an EMBL/GenBank/DDBJ whole genome shotgun (WGS) entry which is preliminary data.</text>
</comment>
<dbReference type="SUPFAM" id="SSF51004">
    <property type="entry name" value="C-terminal (heme d1) domain of cytochrome cd1-nitrite reductase"/>
    <property type="match status" value="1"/>
</dbReference>
<accession>A0AAD9M8J8</accession>
<evidence type="ECO:0000313" key="1">
    <source>
        <dbReference type="EMBL" id="KAK2033660.1"/>
    </source>
</evidence>
<dbReference type="AlphaFoldDB" id="A0AAD9M8J8"/>
<keyword evidence="2" id="KW-1185">Reference proteome</keyword>
<gene>
    <name evidence="1" type="ORF">LX32DRAFT_689954</name>
</gene>
<dbReference type="Proteomes" id="UP001232148">
    <property type="component" value="Unassembled WGS sequence"/>
</dbReference>